<evidence type="ECO:0000256" key="1">
    <source>
        <dbReference type="SAM" id="MobiDB-lite"/>
    </source>
</evidence>
<evidence type="ECO:0000256" key="2">
    <source>
        <dbReference type="SAM" id="Phobius"/>
    </source>
</evidence>
<comment type="caution">
    <text evidence="3">The sequence shown here is derived from an EMBL/GenBank/DDBJ whole genome shotgun (WGS) entry which is preliminary data.</text>
</comment>
<organism evidence="3 4">
    <name type="scientific">Hoeflea ulvae</name>
    <dbReference type="NCBI Taxonomy" id="2983764"/>
    <lineage>
        <taxon>Bacteria</taxon>
        <taxon>Pseudomonadati</taxon>
        <taxon>Pseudomonadota</taxon>
        <taxon>Alphaproteobacteria</taxon>
        <taxon>Hyphomicrobiales</taxon>
        <taxon>Rhizobiaceae</taxon>
        <taxon>Hoeflea</taxon>
    </lineage>
</organism>
<gene>
    <name evidence="3" type="ORF">OEG82_14285</name>
</gene>
<feature type="region of interest" description="Disordered" evidence="1">
    <location>
        <begin position="421"/>
        <end position="471"/>
    </location>
</feature>
<keyword evidence="4" id="KW-1185">Reference proteome</keyword>
<dbReference type="Proteomes" id="UP001081283">
    <property type="component" value="Unassembled WGS sequence"/>
</dbReference>
<dbReference type="RefSeq" id="WP_267613076.1">
    <property type="nucleotide sequence ID" value="NZ_JAOVZQ010000001.1"/>
</dbReference>
<feature type="transmembrane region" description="Helical" evidence="2">
    <location>
        <begin position="160"/>
        <end position="177"/>
    </location>
</feature>
<evidence type="ECO:0000313" key="3">
    <source>
        <dbReference type="EMBL" id="MCY0095182.1"/>
    </source>
</evidence>
<keyword evidence="2" id="KW-0472">Membrane</keyword>
<protein>
    <submittedName>
        <fullName evidence="3">Uncharacterized protein</fullName>
    </submittedName>
</protein>
<evidence type="ECO:0000313" key="4">
    <source>
        <dbReference type="Proteomes" id="UP001081283"/>
    </source>
</evidence>
<feature type="transmembrane region" description="Helical" evidence="2">
    <location>
        <begin position="222"/>
        <end position="244"/>
    </location>
</feature>
<keyword evidence="2" id="KW-1133">Transmembrane helix</keyword>
<feature type="compositionally biased region" description="Basic and acidic residues" evidence="1">
    <location>
        <begin position="347"/>
        <end position="357"/>
    </location>
</feature>
<dbReference type="EMBL" id="JAOVZQ010000001">
    <property type="protein sequence ID" value="MCY0095182.1"/>
    <property type="molecule type" value="Genomic_DNA"/>
</dbReference>
<accession>A0ABT3YGZ9</accession>
<feature type="compositionally biased region" description="Basic and acidic residues" evidence="1">
    <location>
        <begin position="269"/>
        <end position="285"/>
    </location>
</feature>
<feature type="region of interest" description="Disordered" evidence="1">
    <location>
        <begin position="251"/>
        <end position="357"/>
    </location>
</feature>
<reference evidence="3" key="1">
    <citation type="submission" date="2022-10" db="EMBL/GenBank/DDBJ databases">
        <title>Hoeflea sp. J2-29, isolated from marine algae.</title>
        <authorList>
            <person name="Kristyanto S."/>
            <person name="Kim J.M."/>
            <person name="Jeon C.O."/>
        </authorList>
    </citation>
    <scope>NUCLEOTIDE SEQUENCE</scope>
    <source>
        <strain evidence="3">J2-29</strain>
    </source>
</reference>
<name>A0ABT3YGZ9_9HYPH</name>
<sequence>MRSSTDIVSISTGRETILIGPLSAFGAQAASVVLRERFSILQALEVLLSRPNSEQLIRPHLRNWGMDPVSLRVATRHTLIHALARSASSGAIGIAKVPDVTLSFAGASLDEDFKQASVKPIAGGALPPDLSDRMMIVFEMAPQYMEGETRLAFENAVRDLGMGLIVGAVVAWVGAHFIPGVNIAVLAFDLFFLSASVLHALERAHEIVGEVRDAKSRAELKPAAIAMAAVLSVLIVEGVLGRLLKAKSLTKGVGKTGGHSDAKPSVAKQEPKTRQRDRVREKSDPPEEPPNQASPGRNRQPFMKRKTGQREPGAVPMDPALRKEINGAAQARAKGPIEKPGWPTLRGQERGTFKSDPEAVTLKPGTKLYRVVDAESNPDGAFWSLEPPPRSEADWRSGSAVLNDWNGDGAYVEHTVGKEGLNGWMGPARAQRSSDGVSALKGGADQFVIPPGTLKAPLTPKPTPWNNQNGT</sequence>
<proteinExistence type="predicted"/>
<keyword evidence="2" id="KW-0812">Transmembrane</keyword>